<accession>A0A1V4IWX6</accession>
<dbReference type="EC" id="3.1.-.-" evidence="4"/>
<keyword evidence="5" id="KW-1185">Reference proteome</keyword>
<dbReference type="PANTHER" id="PTHR37294">
    <property type="entry name" value="3'-5' EXORIBONUCLEASE YHAM"/>
    <property type="match status" value="1"/>
</dbReference>
<reference evidence="4 5" key="1">
    <citation type="submission" date="2017-03" db="EMBL/GenBank/DDBJ databases">
        <title>Genome sequence of Clostridium oryzae DSM 28571.</title>
        <authorList>
            <person name="Poehlein A."/>
            <person name="Daniel R."/>
        </authorList>
    </citation>
    <scope>NUCLEOTIDE SEQUENCE [LARGE SCALE GENOMIC DNA]</scope>
    <source>
        <strain evidence="4 5">DSM 28571</strain>
    </source>
</reference>
<dbReference type="SUPFAM" id="SSF109604">
    <property type="entry name" value="HD-domain/PDEase-like"/>
    <property type="match status" value="1"/>
</dbReference>
<proteinExistence type="predicted"/>
<keyword evidence="1 4" id="KW-0378">Hydrolase</keyword>
<evidence type="ECO:0000313" key="5">
    <source>
        <dbReference type="Proteomes" id="UP000190080"/>
    </source>
</evidence>
<dbReference type="GO" id="GO:0016787">
    <property type="term" value="F:hydrolase activity"/>
    <property type="evidence" value="ECO:0007669"/>
    <property type="project" value="UniProtKB-KW"/>
</dbReference>
<name>A0A1V4IWX6_9CLOT</name>
<dbReference type="InterPro" id="IPR050798">
    <property type="entry name" value="YhaM_exoribonuc/phosphodiest"/>
</dbReference>
<dbReference type="EMBL" id="MZGV01000003">
    <property type="protein sequence ID" value="OPJ64562.1"/>
    <property type="molecule type" value="Genomic_DNA"/>
</dbReference>
<protein>
    <submittedName>
        <fullName evidence="4">3'-5' exoribonuclease YhaM</fullName>
        <ecNumber evidence="4">3.1.-.-</ecNumber>
    </submittedName>
</protein>
<evidence type="ECO:0000259" key="2">
    <source>
        <dbReference type="Pfam" id="PF01336"/>
    </source>
</evidence>
<dbReference type="RefSeq" id="WP_079421888.1">
    <property type="nucleotide sequence ID" value="NZ_MZGV01000003.1"/>
</dbReference>
<dbReference type="Gene3D" id="2.40.50.140">
    <property type="entry name" value="Nucleic acid-binding proteins"/>
    <property type="match status" value="1"/>
</dbReference>
<dbReference type="AlphaFoldDB" id="A0A1V4IWX6"/>
<dbReference type="Pfam" id="PF01336">
    <property type="entry name" value="tRNA_anti-codon"/>
    <property type="match status" value="1"/>
</dbReference>
<dbReference type="GO" id="GO:0031125">
    <property type="term" value="P:rRNA 3'-end processing"/>
    <property type="evidence" value="ECO:0007669"/>
    <property type="project" value="TreeGrafter"/>
</dbReference>
<dbReference type="InterPro" id="IPR006674">
    <property type="entry name" value="HD_domain"/>
</dbReference>
<evidence type="ECO:0000313" key="4">
    <source>
        <dbReference type="EMBL" id="OPJ64562.1"/>
    </source>
</evidence>
<dbReference type="Pfam" id="PF01966">
    <property type="entry name" value="HD"/>
    <property type="match status" value="1"/>
</dbReference>
<gene>
    <name evidence="4" type="primary">yhaM_1</name>
    <name evidence="4" type="ORF">CLORY_04280</name>
</gene>
<evidence type="ECO:0000259" key="3">
    <source>
        <dbReference type="Pfam" id="PF01966"/>
    </source>
</evidence>
<sequence>MITVNQFEAGKKIEGFYLIKSVDCKTTNSNNKKYLDFTLGDKTGEINAKLWECNEDNEKLFQANMIVKVRGTILSWQNSLQLKIEKIRKSETEDNLDISEFVAAAPFSAEDMYNQVNQYIGMIKNQDIQGIVNEVLDNYKDKIMHFPAAKKNHHSIRSGLLYHVTTMLKAGEKLASIYTSLNTDLLYAGVILHDLAKMDEMDASELGIVSDYTVEGTLLGHITQGVKNIEVAAKKIGADKEITMLLEHMILSHHYEPEYGSPVKPMIPEAEMLHYLDIIDARMFDMNKAKRDIHPGEFSDRIWSLESRRVYKPIYDED</sequence>
<dbReference type="SUPFAM" id="SSF50249">
    <property type="entry name" value="Nucleic acid-binding proteins"/>
    <property type="match status" value="1"/>
</dbReference>
<dbReference type="STRING" id="1450648.CLORY_04280"/>
<feature type="domain" description="OB" evidence="2">
    <location>
        <begin position="29"/>
        <end position="88"/>
    </location>
</feature>
<dbReference type="GO" id="GO:0003676">
    <property type="term" value="F:nucleic acid binding"/>
    <property type="evidence" value="ECO:0007669"/>
    <property type="project" value="InterPro"/>
</dbReference>
<dbReference type="InterPro" id="IPR004365">
    <property type="entry name" value="NA-bd_OB_tRNA"/>
</dbReference>
<dbReference type="Gene3D" id="1.10.3210.10">
    <property type="entry name" value="Hypothetical protein af1432"/>
    <property type="match status" value="1"/>
</dbReference>
<comment type="caution">
    <text evidence="4">The sequence shown here is derived from an EMBL/GenBank/DDBJ whole genome shotgun (WGS) entry which is preliminary data.</text>
</comment>
<feature type="domain" description="HD" evidence="3">
    <location>
        <begin position="161"/>
        <end position="281"/>
    </location>
</feature>
<evidence type="ECO:0000256" key="1">
    <source>
        <dbReference type="ARBA" id="ARBA00022801"/>
    </source>
</evidence>
<dbReference type="PANTHER" id="PTHR37294:SF1">
    <property type="entry name" value="3'-5' EXORIBONUCLEASE YHAM"/>
    <property type="match status" value="1"/>
</dbReference>
<organism evidence="4 5">
    <name type="scientific">Clostridium oryzae</name>
    <dbReference type="NCBI Taxonomy" id="1450648"/>
    <lineage>
        <taxon>Bacteria</taxon>
        <taxon>Bacillati</taxon>
        <taxon>Bacillota</taxon>
        <taxon>Clostridia</taxon>
        <taxon>Eubacteriales</taxon>
        <taxon>Clostridiaceae</taxon>
        <taxon>Clostridium</taxon>
    </lineage>
</organism>
<dbReference type="OrthoDB" id="9778453at2"/>
<dbReference type="InterPro" id="IPR012340">
    <property type="entry name" value="NA-bd_OB-fold"/>
</dbReference>
<dbReference type="Proteomes" id="UP000190080">
    <property type="component" value="Unassembled WGS sequence"/>
</dbReference>
<dbReference type="CDD" id="cd04492">
    <property type="entry name" value="YhaM_OBF_like"/>
    <property type="match status" value="1"/>
</dbReference>